<dbReference type="Proteomes" id="UP000692954">
    <property type="component" value="Unassembled WGS sequence"/>
</dbReference>
<sequence length="120" mass="14392">MQTRKQKKIDQRLAQNTIQVIQMGSFMVINHFNQWNIQIQQEGWDIVLEIMKKDINPEKDEYFDIVTEWMQQNGKKIIKSFLITRRRTRNEITYGSFDGLAQKKKMGQQTCLKNPKSWIL</sequence>
<keyword evidence="2" id="KW-1185">Reference proteome</keyword>
<comment type="caution">
    <text evidence="1">The sequence shown here is derived from an EMBL/GenBank/DDBJ whole genome shotgun (WGS) entry which is preliminary data.</text>
</comment>
<organism evidence="1 2">
    <name type="scientific">Paramecium sonneborni</name>
    <dbReference type="NCBI Taxonomy" id="65129"/>
    <lineage>
        <taxon>Eukaryota</taxon>
        <taxon>Sar</taxon>
        <taxon>Alveolata</taxon>
        <taxon>Ciliophora</taxon>
        <taxon>Intramacronucleata</taxon>
        <taxon>Oligohymenophorea</taxon>
        <taxon>Peniculida</taxon>
        <taxon>Parameciidae</taxon>
        <taxon>Paramecium</taxon>
    </lineage>
</organism>
<evidence type="ECO:0000313" key="2">
    <source>
        <dbReference type="Proteomes" id="UP000692954"/>
    </source>
</evidence>
<dbReference type="AlphaFoldDB" id="A0A8S1QKR1"/>
<proteinExistence type="predicted"/>
<protein>
    <submittedName>
        <fullName evidence="1">Uncharacterized protein</fullName>
    </submittedName>
</protein>
<gene>
    <name evidence="1" type="ORF">PSON_ATCC_30995.1.T1080008</name>
</gene>
<evidence type="ECO:0000313" key="1">
    <source>
        <dbReference type="EMBL" id="CAD8115247.1"/>
    </source>
</evidence>
<accession>A0A8S1QKR1</accession>
<dbReference type="EMBL" id="CAJJDN010000108">
    <property type="protein sequence ID" value="CAD8115247.1"/>
    <property type="molecule type" value="Genomic_DNA"/>
</dbReference>
<reference evidence="1" key="1">
    <citation type="submission" date="2021-01" db="EMBL/GenBank/DDBJ databases">
        <authorList>
            <consortium name="Genoscope - CEA"/>
            <person name="William W."/>
        </authorList>
    </citation>
    <scope>NUCLEOTIDE SEQUENCE</scope>
</reference>
<name>A0A8S1QKR1_9CILI</name>